<dbReference type="InterPro" id="IPR013783">
    <property type="entry name" value="Ig-like_fold"/>
</dbReference>
<dbReference type="Proteomes" id="UP001166674">
    <property type="component" value="Unassembled WGS sequence"/>
</dbReference>
<sequence length="81" mass="8845">LNKTLSVSVSSSQTSLITYSGEKLGNKYVSWYQQKPSQAPMLVIYRDSSSPQESLTESLAPTQETAIVTISGLQALDEAKY</sequence>
<reference evidence="1" key="1">
    <citation type="submission" date="2020-03" db="EMBL/GenBank/DDBJ databases">
        <title>Studies in the Genomics of Life Span.</title>
        <authorList>
            <person name="Glass D."/>
        </authorList>
    </citation>
    <scope>NUCLEOTIDE SEQUENCE</scope>
    <source>
        <strain evidence="1">SUZIE</strain>
        <tissue evidence="1">Muscle</tissue>
    </source>
</reference>
<dbReference type="InterPro" id="IPR050150">
    <property type="entry name" value="IgV_Light_Chain"/>
</dbReference>
<comment type="caution">
    <text evidence="1">The sequence shown here is derived from an EMBL/GenBank/DDBJ whole genome shotgun (WGS) entry which is preliminary data.</text>
</comment>
<protein>
    <submittedName>
        <fullName evidence="1">Ig lambda chain V-IV region Bau</fullName>
    </submittedName>
</protein>
<dbReference type="AlphaFoldDB" id="A0AA41MDG5"/>
<dbReference type="PANTHER" id="PTHR23267">
    <property type="entry name" value="IMMUNOGLOBULIN LIGHT CHAIN"/>
    <property type="match status" value="1"/>
</dbReference>
<keyword evidence="2" id="KW-1185">Reference proteome</keyword>
<gene>
    <name evidence="1" type="ORF">SUZIE_105030</name>
</gene>
<organism evidence="1 2">
    <name type="scientific">Sciurus carolinensis</name>
    <name type="common">Eastern gray squirrel</name>
    <dbReference type="NCBI Taxonomy" id="30640"/>
    <lineage>
        <taxon>Eukaryota</taxon>
        <taxon>Metazoa</taxon>
        <taxon>Chordata</taxon>
        <taxon>Craniata</taxon>
        <taxon>Vertebrata</taxon>
        <taxon>Euteleostomi</taxon>
        <taxon>Mammalia</taxon>
        <taxon>Eutheria</taxon>
        <taxon>Euarchontoglires</taxon>
        <taxon>Glires</taxon>
        <taxon>Rodentia</taxon>
        <taxon>Sciuromorpha</taxon>
        <taxon>Sciuridae</taxon>
        <taxon>Sciurinae</taxon>
        <taxon>Sciurini</taxon>
        <taxon>Sciurus</taxon>
    </lineage>
</organism>
<dbReference type="Gene3D" id="2.60.40.10">
    <property type="entry name" value="Immunoglobulins"/>
    <property type="match status" value="1"/>
</dbReference>
<accession>A0AA41MDG5</accession>
<name>A0AA41MDG5_SCICA</name>
<dbReference type="EMBL" id="JAATJV010141063">
    <property type="protein sequence ID" value="MBZ3869856.1"/>
    <property type="molecule type" value="Genomic_DNA"/>
</dbReference>
<dbReference type="SUPFAM" id="SSF48726">
    <property type="entry name" value="Immunoglobulin"/>
    <property type="match status" value="1"/>
</dbReference>
<evidence type="ECO:0000313" key="2">
    <source>
        <dbReference type="Proteomes" id="UP001166674"/>
    </source>
</evidence>
<dbReference type="InterPro" id="IPR036179">
    <property type="entry name" value="Ig-like_dom_sf"/>
</dbReference>
<feature type="non-terminal residue" evidence="1">
    <location>
        <position position="1"/>
    </location>
</feature>
<evidence type="ECO:0000313" key="1">
    <source>
        <dbReference type="EMBL" id="MBZ3869856.1"/>
    </source>
</evidence>
<proteinExistence type="predicted"/>